<dbReference type="STRING" id="158898.SAMN04488548_1344096"/>
<dbReference type="OrthoDB" id="4456617at2"/>
<dbReference type="InterPro" id="IPR001647">
    <property type="entry name" value="HTH_TetR"/>
</dbReference>
<dbReference type="InterPro" id="IPR023772">
    <property type="entry name" value="DNA-bd_HTH_TetR-type_CS"/>
</dbReference>
<dbReference type="Proteomes" id="UP000183180">
    <property type="component" value="Unassembled WGS sequence"/>
</dbReference>
<dbReference type="Pfam" id="PF00440">
    <property type="entry name" value="TetR_N"/>
    <property type="match status" value="2"/>
</dbReference>
<feature type="domain" description="HTH tetR-type" evidence="5">
    <location>
        <begin position="29"/>
        <end position="89"/>
    </location>
</feature>
<organism evidence="6 7">
    <name type="scientific">Gordonia westfalica</name>
    <dbReference type="NCBI Taxonomy" id="158898"/>
    <lineage>
        <taxon>Bacteria</taxon>
        <taxon>Bacillati</taxon>
        <taxon>Actinomycetota</taxon>
        <taxon>Actinomycetes</taxon>
        <taxon>Mycobacteriales</taxon>
        <taxon>Gordoniaceae</taxon>
        <taxon>Gordonia</taxon>
    </lineage>
</organism>
<reference evidence="6 7" key="1">
    <citation type="submission" date="2016-10" db="EMBL/GenBank/DDBJ databases">
        <authorList>
            <person name="de Groot N.N."/>
        </authorList>
    </citation>
    <scope>NUCLEOTIDE SEQUENCE [LARGE SCALE GENOMIC DNA]</scope>
    <source>
        <strain evidence="6 7">DSM 44215</strain>
    </source>
</reference>
<keyword evidence="2 4" id="KW-0238">DNA-binding</keyword>
<dbReference type="AlphaFoldDB" id="A0A1H2L0G4"/>
<dbReference type="PANTHER" id="PTHR30055">
    <property type="entry name" value="HTH-TYPE TRANSCRIPTIONAL REGULATOR RUTR"/>
    <property type="match status" value="1"/>
</dbReference>
<dbReference type="PROSITE" id="PS50977">
    <property type="entry name" value="HTH_TETR_2"/>
    <property type="match status" value="2"/>
</dbReference>
<evidence type="ECO:0000256" key="3">
    <source>
        <dbReference type="ARBA" id="ARBA00023163"/>
    </source>
</evidence>
<keyword evidence="1" id="KW-0805">Transcription regulation</keyword>
<keyword evidence="3" id="KW-0804">Transcription</keyword>
<name>A0A1H2L0G4_9ACTN</name>
<evidence type="ECO:0000259" key="5">
    <source>
        <dbReference type="PROSITE" id="PS50977"/>
    </source>
</evidence>
<feature type="DNA-binding region" description="H-T-H motif" evidence="4">
    <location>
        <begin position="248"/>
        <end position="267"/>
    </location>
</feature>
<dbReference type="PRINTS" id="PR00455">
    <property type="entry name" value="HTHTETR"/>
</dbReference>
<evidence type="ECO:0000313" key="6">
    <source>
        <dbReference type="EMBL" id="SDU74088.1"/>
    </source>
</evidence>
<feature type="domain" description="HTH tetR-type" evidence="5">
    <location>
        <begin position="225"/>
        <end position="285"/>
    </location>
</feature>
<feature type="DNA-binding region" description="H-T-H motif" evidence="4">
    <location>
        <begin position="52"/>
        <end position="71"/>
    </location>
</feature>
<proteinExistence type="predicted"/>
<evidence type="ECO:0000256" key="2">
    <source>
        <dbReference type="ARBA" id="ARBA00023125"/>
    </source>
</evidence>
<dbReference type="GO" id="GO:0003700">
    <property type="term" value="F:DNA-binding transcription factor activity"/>
    <property type="evidence" value="ECO:0007669"/>
    <property type="project" value="TreeGrafter"/>
</dbReference>
<dbReference type="Gene3D" id="1.10.10.60">
    <property type="entry name" value="Homeodomain-like"/>
    <property type="match status" value="2"/>
</dbReference>
<gene>
    <name evidence="6" type="ORF">SAMN04488548_1344096</name>
</gene>
<protein>
    <submittedName>
        <fullName evidence="6">DNA-binding transcriptional regulator, AcrR family</fullName>
    </submittedName>
</protein>
<accession>A0A1H2L0G4</accession>
<evidence type="ECO:0000256" key="4">
    <source>
        <dbReference type="PROSITE-ProRule" id="PRU00335"/>
    </source>
</evidence>
<dbReference type="PROSITE" id="PS01081">
    <property type="entry name" value="HTH_TETR_1"/>
    <property type="match status" value="1"/>
</dbReference>
<dbReference type="SUPFAM" id="SSF46689">
    <property type="entry name" value="Homeodomain-like"/>
    <property type="match status" value="2"/>
</dbReference>
<dbReference type="EMBL" id="FNLM01000034">
    <property type="protein sequence ID" value="SDU74088.1"/>
    <property type="molecule type" value="Genomic_DNA"/>
</dbReference>
<dbReference type="Gene3D" id="1.10.357.10">
    <property type="entry name" value="Tetracycline Repressor, domain 2"/>
    <property type="match status" value="2"/>
</dbReference>
<dbReference type="GO" id="GO:0000976">
    <property type="term" value="F:transcription cis-regulatory region binding"/>
    <property type="evidence" value="ECO:0007669"/>
    <property type="project" value="TreeGrafter"/>
</dbReference>
<evidence type="ECO:0000256" key="1">
    <source>
        <dbReference type="ARBA" id="ARBA00023015"/>
    </source>
</evidence>
<dbReference type="InterPro" id="IPR050109">
    <property type="entry name" value="HTH-type_TetR-like_transc_reg"/>
</dbReference>
<sequence>MVIGSGESVNVRYGLFTMPDRRTTRTKGADRKRQLVDSAASLFVQRGYAQVSVADIARAAGVTAPSVYRHFDDKQSLLGEAVLAGVDDLEACTDRALRHGDDAATLISTVCALAVQRPQTASLWRWTSNYLTVEQNKQVALRTREVIGQWAAAILTGRDDLTEREAVQLAWAILSVSGSLTVHHTRMSSARSREEIEKLVRRLLVLSPSTAPPLDTAPVIAGVTRSRRDEILDAAAALFADRGYSDVGVDEIGGAVGIAGPSVYKHFPSKMAILVAIGYRSGARLDAGAMAAYGATDDPAKLLAALVDSYVDVITSTPDLSVSFNNSSVLAGQPGATDLLDIQRRYVARWIDLLVQVDPDLKRDQGAIAVHAALSIVNDAVRMRRGAQSPQFAARMAYLMKGVLAI</sequence>
<dbReference type="PANTHER" id="PTHR30055:SF234">
    <property type="entry name" value="HTH-TYPE TRANSCRIPTIONAL REGULATOR BETI"/>
    <property type="match status" value="1"/>
</dbReference>
<evidence type="ECO:0000313" key="7">
    <source>
        <dbReference type="Proteomes" id="UP000183180"/>
    </source>
</evidence>
<dbReference type="InterPro" id="IPR009057">
    <property type="entry name" value="Homeodomain-like_sf"/>
</dbReference>